<evidence type="ECO:0000313" key="4">
    <source>
        <dbReference type="Proteomes" id="UP000243975"/>
    </source>
</evidence>
<evidence type="ECO:0000256" key="1">
    <source>
        <dbReference type="ARBA" id="ARBA00010582"/>
    </source>
</evidence>
<reference evidence="3 4" key="1">
    <citation type="journal article" date="2016" name="Sci. Rep.">
        <title>The genome sequence of the outbreeding globe artichoke constructed de novo incorporating a phase-aware low-pass sequencing strategy of F1 progeny.</title>
        <authorList>
            <person name="Scaglione D."/>
            <person name="Reyes-Chin-Wo S."/>
            <person name="Acquadro A."/>
            <person name="Froenicke L."/>
            <person name="Portis E."/>
            <person name="Beitel C."/>
            <person name="Tirone M."/>
            <person name="Mauro R."/>
            <person name="Lo Monaco A."/>
            <person name="Mauromicale G."/>
            <person name="Faccioli P."/>
            <person name="Cattivelli L."/>
            <person name="Rieseberg L."/>
            <person name="Michelmore R."/>
            <person name="Lanteri S."/>
        </authorList>
    </citation>
    <scope>NUCLEOTIDE SEQUENCE [LARGE SCALE GENOMIC DNA]</scope>
    <source>
        <strain evidence="3">2C</strain>
    </source>
</reference>
<sequence>MKPLVAKFMLMALVLLGSSILQITMAGSSICDSKCAVRCSKAGRQDRCLKYCGICCEECQCVPSGTTINIGSFLHFLHTQTHTTSPKNSTIFAYLFIYKKMKPLVAKFMLMALVLLGSSILQITMAGSSICDSKCEVRCSKAGMHDRCIKYCGICCEECQCVPSGTYGNKDECPCYRDKKNSKGTSKCP</sequence>
<evidence type="ECO:0000256" key="2">
    <source>
        <dbReference type="SAM" id="SignalP"/>
    </source>
</evidence>
<accession>A0A103XWU1</accession>
<organism evidence="3 4">
    <name type="scientific">Cynara cardunculus var. scolymus</name>
    <name type="common">Globe artichoke</name>
    <name type="synonym">Cynara scolymus</name>
    <dbReference type="NCBI Taxonomy" id="59895"/>
    <lineage>
        <taxon>Eukaryota</taxon>
        <taxon>Viridiplantae</taxon>
        <taxon>Streptophyta</taxon>
        <taxon>Embryophyta</taxon>
        <taxon>Tracheophyta</taxon>
        <taxon>Spermatophyta</taxon>
        <taxon>Magnoliopsida</taxon>
        <taxon>eudicotyledons</taxon>
        <taxon>Gunneridae</taxon>
        <taxon>Pentapetalae</taxon>
        <taxon>asterids</taxon>
        <taxon>campanulids</taxon>
        <taxon>Asterales</taxon>
        <taxon>Asteraceae</taxon>
        <taxon>Carduoideae</taxon>
        <taxon>Cardueae</taxon>
        <taxon>Carduinae</taxon>
        <taxon>Cynara</taxon>
    </lineage>
</organism>
<keyword evidence="2" id="KW-0732">Signal</keyword>
<protein>
    <submittedName>
        <fullName evidence="3">Gibberellin regulated protein</fullName>
    </submittedName>
</protein>
<gene>
    <name evidence="3" type="ORF">Ccrd_023492</name>
</gene>
<dbReference type="InterPro" id="IPR003854">
    <property type="entry name" value="GASA"/>
</dbReference>
<dbReference type="AlphaFoldDB" id="A0A103XWU1"/>
<evidence type="ECO:0000313" key="3">
    <source>
        <dbReference type="EMBL" id="KVH98281.1"/>
    </source>
</evidence>
<dbReference type="PANTHER" id="PTHR23201:SF93">
    <property type="entry name" value="GIBBERELLIN REGULATED PROTEIN"/>
    <property type="match status" value="1"/>
</dbReference>
<keyword evidence="4" id="KW-1185">Reference proteome</keyword>
<dbReference type="STRING" id="59895.A0A103XWU1"/>
<comment type="similarity">
    <text evidence="1">Belongs to the GASA family.</text>
</comment>
<dbReference type="PANTHER" id="PTHR23201">
    <property type="entry name" value="EXTENSIN, PROLINE-RICH PROTEIN"/>
    <property type="match status" value="1"/>
</dbReference>
<dbReference type="Pfam" id="PF02704">
    <property type="entry name" value="GASA"/>
    <property type="match status" value="2"/>
</dbReference>
<dbReference type="EMBL" id="LEKV01003803">
    <property type="protein sequence ID" value="KVH98281.1"/>
    <property type="molecule type" value="Genomic_DNA"/>
</dbReference>
<dbReference type="OMA" id="ICCSKCQ"/>
<feature type="chain" id="PRO_5007119174" evidence="2">
    <location>
        <begin position="27"/>
        <end position="189"/>
    </location>
</feature>
<dbReference type="Gramene" id="KVH98281">
    <property type="protein sequence ID" value="KVH98281"/>
    <property type="gene ID" value="Ccrd_023492"/>
</dbReference>
<proteinExistence type="inferred from homology"/>
<dbReference type="Proteomes" id="UP000243975">
    <property type="component" value="Unassembled WGS sequence"/>
</dbReference>
<name>A0A103XWU1_CYNCS</name>
<comment type="caution">
    <text evidence="3">The sequence shown here is derived from an EMBL/GenBank/DDBJ whole genome shotgun (WGS) entry which is preliminary data.</text>
</comment>
<feature type="signal peptide" evidence="2">
    <location>
        <begin position="1"/>
        <end position="26"/>
    </location>
</feature>